<evidence type="ECO:0000313" key="2">
    <source>
        <dbReference type="EMBL" id="KAK9222506.1"/>
    </source>
</evidence>
<keyword evidence="3" id="KW-1185">Reference proteome</keyword>
<organism evidence="2 3">
    <name type="scientific">Citrus x changshan-huyou</name>
    <dbReference type="NCBI Taxonomy" id="2935761"/>
    <lineage>
        <taxon>Eukaryota</taxon>
        <taxon>Viridiplantae</taxon>
        <taxon>Streptophyta</taxon>
        <taxon>Embryophyta</taxon>
        <taxon>Tracheophyta</taxon>
        <taxon>Spermatophyta</taxon>
        <taxon>Magnoliopsida</taxon>
        <taxon>eudicotyledons</taxon>
        <taxon>Gunneridae</taxon>
        <taxon>Pentapetalae</taxon>
        <taxon>rosids</taxon>
        <taxon>malvids</taxon>
        <taxon>Sapindales</taxon>
        <taxon>Rutaceae</taxon>
        <taxon>Aurantioideae</taxon>
        <taxon>Citrus</taxon>
    </lineage>
</organism>
<accession>A0AAP0QYB3</accession>
<comment type="caution">
    <text evidence="2">The sequence shown here is derived from an EMBL/GenBank/DDBJ whole genome shotgun (WGS) entry which is preliminary data.</text>
</comment>
<keyword evidence="1" id="KW-1133">Transmembrane helix</keyword>
<feature type="transmembrane region" description="Helical" evidence="1">
    <location>
        <begin position="25"/>
        <end position="45"/>
    </location>
</feature>
<feature type="transmembrane region" description="Helical" evidence="1">
    <location>
        <begin position="51"/>
        <end position="72"/>
    </location>
</feature>
<gene>
    <name evidence="2" type="ORF">WN944_010942</name>
</gene>
<evidence type="ECO:0000256" key="1">
    <source>
        <dbReference type="SAM" id="Phobius"/>
    </source>
</evidence>
<dbReference type="EMBL" id="JBCGBO010000002">
    <property type="protein sequence ID" value="KAK9222506.1"/>
    <property type="molecule type" value="Genomic_DNA"/>
</dbReference>
<evidence type="ECO:0000313" key="3">
    <source>
        <dbReference type="Proteomes" id="UP001428341"/>
    </source>
</evidence>
<reference evidence="2 3" key="1">
    <citation type="submission" date="2024-05" db="EMBL/GenBank/DDBJ databases">
        <title>Haplotype-resolved chromosome-level genome assembly of Huyou (Citrus changshanensis).</title>
        <authorList>
            <person name="Miao C."/>
            <person name="Chen W."/>
            <person name="Wu Y."/>
            <person name="Wang L."/>
            <person name="Zhao S."/>
            <person name="Grierson D."/>
            <person name="Xu C."/>
            <person name="Chen K."/>
        </authorList>
    </citation>
    <scope>NUCLEOTIDE SEQUENCE [LARGE SCALE GENOMIC DNA]</scope>
    <source>
        <strain evidence="2">01-14</strain>
        <tissue evidence="2">Leaf</tissue>
    </source>
</reference>
<proteinExistence type="predicted"/>
<name>A0AAP0QYB3_9ROSI</name>
<sequence length="223" mass="25845">MANPEKKESSDLFEKVFHKNTTHRVFDVTVLILLLCLLLCRLLSFKYHGFAFAWFLAFLCESCFTFIWILIVNCKWTLLTYKTYPQRLQERNEILKKQQQQYRAVLNIGNPKRTLRETAACAAVSTDPFQARTPSSFFAFDRTDPFQARTPSSFLTRELYMSTMQFKESCLVFVGLECLDMDMEPKQLQDVFRLLPKAVHVTLNHRTLMLPGLALGLGLEQGP</sequence>
<protein>
    <submittedName>
        <fullName evidence="2">Uncharacterized protein</fullName>
    </submittedName>
</protein>
<dbReference type="Proteomes" id="UP001428341">
    <property type="component" value="Unassembled WGS sequence"/>
</dbReference>
<dbReference type="AlphaFoldDB" id="A0AAP0QYB3"/>
<keyword evidence="1" id="KW-0812">Transmembrane</keyword>
<keyword evidence="1" id="KW-0472">Membrane</keyword>